<reference evidence="5" key="1">
    <citation type="submission" date="2016-06" db="UniProtKB">
        <authorList>
            <consortium name="WormBaseParasite"/>
        </authorList>
    </citation>
    <scope>IDENTIFICATION</scope>
</reference>
<feature type="compositionally biased region" description="Basic and acidic residues" evidence="2">
    <location>
        <begin position="538"/>
        <end position="554"/>
    </location>
</feature>
<protein>
    <submittedName>
        <fullName evidence="5">Myosin_tail_1 domain-containing protein</fullName>
    </submittedName>
</protein>
<organism evidence="5">
    <name type="scientific">Onchocerca ochengi</name>
    <name type="common">Filarial nematode worm</name>
    <dbReference type="NCBI Taxonomy" id="42157"/>
    <lineage>
        <taxon>Eukaryota</taxon>
        <taxon>Metazoa</taxon>
        <taxon>Ecdysozoa</taxon>
        <taxon>Nematoda</taxon>
        <taxon>Chromadorea</taxon>
        <taxon>Rhabditida</taxon>
        <taxon>Spirurina</taxon>
        <taxon>Spiruromorpha</taxon>
        <taxon>Filarioidea</taxon>
        <taxon>Onchocercidae</taxon>
        <taxon>Onchocerca</taxon>
    </lineage>
</organism>
<feature type="coiled-coil region" evidence="1">
    <location>
        <begin position="21"/>
        <end position="76"/>
    </location>
</feature>
<evidence type="ECO:0000256" key="1">
    <source>
        <dbReference type="SAM" id="Coils"/>
    </source>
</evidence>
<feature type="region of interest" description="Disordered" evidence="2">
    <location>
        <begin position="533"/>
        <end position="554"/>
    </location>
</feature>
<keyword evidence="1" id="KW-0175">Coiled coil</keyword>
<dbReference type="Proteomes" id="UP000271087">
    <property type="component" value="Unassembled WGS sequence"/>
</dbReference>
<reference evidence="3 4" key="2">
    <citation type="submission" date="2018-08" db="EMBL/GenBank/DDBJ databases">
        <authorList>
            <person name="Laetsch R D."/>
            <person name="Stevens L."/>
            <person name="Kumar S."/>
            <person name="Blaxter L. M."/>
        </authorList>
    </citation>
    <scope>NUCLEOTIDE SEQUENCE [LARGE SCALE GENOMIC DNA]</scope>
</reference>
<gene>
    <name evidence="3" type="ORF">NOO_LOCUS2617</name>
</gene>
<name>A0A182E3Q8_ONCOC</name>
<evidence type="ECO:0000313" key="5">
    <source>
        <dbReference type="WBParaSite" id="nOo.2.0.1.t02617-RA"/>
    </source>
</evidence>
<proteinExistence type="predicted"/>
<dbReference type="EMBL" id="UYRW01000427">
    <property type="protein sequence ID" value="VDK66691.1"/>
    <property type="molecule type" value="Genomic_DNA"/>
</dbReference>
<evidence type="ECO:0000313" key="3">
    <source>
        <dbReference type="EMBL" id="VDK66691.1"/>
    </source>
</evidence>
<accession>A0A182E3Q8</accession>
<feature type="compositionally biased region" description="Low complexity" evidence="2">
    <location>
        <begin position="234"/>
        <end position="255"/>
    </location>
</feature>
<dbReference type="WBParaSite" id="nOo.2.0.1.t02617-RA">
    <property type="protein sequence ID" value="nOo.2.0.1.t02617-RA"/>
    <property type="gene ID" value="nOo.2.0.1.g02617"/>
</dbReference>
<evidence type="ECO:0000313" key="4">
    <source>
        <dbReference type="Proteomes" id="UP000271087"/>
    </source>
</evidence>
<feature type="coiled-coil region" evidence="1">
    <location>
        <begin position="357"/>
        <end position="510"/>
    </location>
</feature>
<feature type="region of interest" description="Disordered" evidence="2">
    <location>
        <begin position="217"/>
        <end position="255"/>
    </location>
</feature>
<dbReference type="OrthoDB" id="312459at2759"/>
<sequence length="554" mass="65537">MLPTMDKLQCKRNCEREYELRRKVENDLEIYERTKKEMELKMELMDKERSEESNITQELKEQVKKLTEQNNQQADVIMDLQHCVTELNEKNNKFDDIMTTEKKVRKKLENERADQEFELEKVKENVQKTMAKIETLVNLLITQANYDKQKESCREKDKEIRRLQKKLDQTNEESETNIAEMKKIHKRSKDELQNRLDELKKAYQKLEAENKTQKMKLEISEKERESSIESDYVSGGRQSRLGSRQYSSSSIGSLGSIRTLSRRTVEPENKFSSGFRSPSTFSLSYHSGDPYNLSRSSSQSQFANERKISQLERQIISAHTDTQMMRREIEVYKSTLTENEKERDMLSQKVRTLDISVKQLEQSLSEEVRKNHEYELRLKRIQNELENVRNKYEKAIKDGQTEILEERRKMRLKMDALSRANEIKKRNIKEEQAIEELQKELNLRTSQLNRALAQINHLENISKSQGIYGETWEHQYRMALAELESLRDENASLKTKIRRQYREIELLKQQSEMEAEVAMLESKMGISGTNITTTTIESSHDTDDLENSHERYDL</sequence>
<evidence type="ECO:0000256" key="2">
    <source>
        <dbReference type="SAM" id="MobiDB-lite"/>
    </source>
</evidence>
<dbReference type="AlphaFoldDB" id="A0A182E3Q8"/>
<keyword evidence="4" id="KW-1185">Reference proteome</keyword>
<feature type="compositionally biased region" description="Basic and acidic residues" evidence="2">
    <location>
        <begin position="217"/>
        <end position="227"/>
    </location>
</feature>
<dbReference type="STRING" id="42157.A0A182E3Q8"/>